<sequence>MSRVWRPVLEKLGLQPLGSRDKHENSLNSFEALPLYSTVNAGEASSPTTTDPFSEIGNDILQSCTSSGYDGSRVQPPPSSSSRGLLRLPTLARFLADFTLGFADGLTVPFALTAGLSSLGHADTVIYAGMAEICAGSISMGIGGYLSARGEVATAAAAKATEDNNIDDVAVIQEEKSLSTDRDISQLGNGQFKQEEASDDERLPSPFMAGLSVALGYLLGGLLPLFPYFLVDQVKDGLLWSFGVCAVALFAFGFCKDFVLTRGNSRHAVAAGEPEKKMRWRDIRRSAWEGAQMVLLGSVAALAAVLCVRAFESLSVSE</sequence>
<dbReference type="AlphaFoldDB" id="A0AAN6T9A2"/>
<name>A0AAN6T9A2_9PEZI</name>
<dbReference type="GeneID" id="89937312"/>
<feature type="transmembrane region" description="Helical" evidence="6">
    <location>
        <begin position="287"/>
        <end position="311"/>
    </location>
</feature>
<dbReference type="EMBL" id="MU853355">
    <property type="protein sequence ID" value="KAK4109543.1"/>
    <property type="molecule type" value="Genomic_DNA"/>
</dbReference>
<proteinExistence type="inferred from homology"/>
<dbReference type="Pfam" id="PF01988">
    <property type="entry name" value="VIT1"/>
    <property type="match status" value="1"/>
</dbReference>
<dbReference type="GO" id="GO:0005384">
    <property type="term" value="F:manganese ion transmembrane transporter activity"/>
    <property type="evidence" value="ECO:0007669"/>
    <property type="project" value="InterPro"/>
</dbReference>
<protein>
    <submittedName>
        <fullName evidence="7">DUF125-domain-containing protein</fullName>
    </submittedName>
</protein>
<feature type="transmembrane region" description="Helical" evidence="6">
    <location>
        <begin position="207"/>
        <end position="231"/>
    </location>
</feature>
<evidence type="ECO:0000313" key="7">
    <source>
        <dbReference type="EMBL" id="KAK4109543.1"/>
    </source>
</evidence>
<evidence type="ECO:0000313" key="8">
    <source>
        <dbReference type="Proteomes" id="UP001302812"/>
    </source>
</evidence>
<keyword evidence="3 6" id="KW-0812">Transmembrane</keyword>
<evidence type="ECO:0000256" key="3">
    <source>
        <dbReference type="ARBA" id="ARBA00022692"/>
    </source>
</evidence>
<dbReference type="InterPro" id="IPR008217">
    <property type="entry name" value="Ccc1_fam"/>
</dbReference>
<keyword evidence="4 6" id="KW-1133">Transmembrane helix</keyword>
<keyword evidence="8" id="KW-1185">Reference proteome</keyword>
<gene>
    <name evidence="7" type="ORF">N656DRAFT_759136</name>
</gene>
<dbReference type="GO" id="GO:0030026">
    <property type="term" value="P:intracellular manganese ion homeostasis"/>
    <property type="evidence" value="ECO:0007669"/>
    <property type="project" value="InterPro"/>
</dbReference>
<comment type="caution">
    <text evidence="7">The sequence shown here is derived from an EMBL/GenBank/DDBJ whole genome shotgun (WGS) entry which is preliminary data.</text>
</comment>
<evidence type="ECO:0000256" key="5">
    <source>
        <dbReference type="ARBA" id="ARBA00023136"/>
    </source>
</evidence>
<dbReference type="RefSeq" id="XP_064667113.1">
    <property type="nucleotide sequence ID" value="XM_064813187.1"/>
</dbReference>
<evidence type="ECO:0000256" key="2">
    <source>
        <dbReference type="ARBA" id="ARBA00007049"/>
    </source>
</evidence>
<keyword evidence="5 6" id="KW-0472">Membrane</keyword>
<comment type="subcellular location">
    <subcellularLocation>
        <location evidence="1">Endomembrane system</location>
        <topology evidence="1">Multi-pass membrane protein</topology>
    </subcellularLocation>
</comment>
<feature type="transmembrane region" description="Helical" evidence="6">
    <location>
        <begin position="237"/>
        <end position="255"/>
    </location>
</feature>
<evidence type="ECO:0000256" key="1">
    <source>
        <dbReference type="ARBA" id="ARBA00004127"/>
    </source>
</evidence>
<dbReference type="PANTHER" id="PTHR31851">
    <property type="entry name" value="FE(2+)/MN(2+) TRANSPORTER PCL1"/>
    <property type="match status" value="1"/>
</dbReference>
<reference evidence="7" key="2">
    <citation type="submission" date="2023-05" db="EMBL/GenBank/DDBJ databases">
        <authorList>
            <consortium name="Lawrence Berkeley National Laboratory"/>
            <person name="Steindorff A."/>
            <person name="Hensen N."/>
            <person name="Bonometti L."/>
            <person name="Westerberg I."/>
            <person name="Brannstrom I.O."/>
            <person name="Guillou S."/>
            <person name="Cros-Aarteil S."/>
            <person name="Calhoun S."/>
            <person name="Haridas S."/>
            <person name="Kuo A."/>
            <person name="Mondo S."/>
            <person name="Pangilinan J."/>
            <person name="Riley R."/>
            <person name="Labutti K."/>
            <person name="Andreopoulos B."/>
            <person name="Lipzen A."/>
            <person name="Chen C."/>
            <person name="Yanf M."/>
            <person name="Daum C."/>
            <person name="Ng V."/>
            <person name="Clum A."/>
            <person name="Ohm R."/>
            <person name="Martin F."/>
            <person name="Silar P."/>
            <person name="Natvig D."/>
            <person name="Lalanne C."/>
            <person name="Gautier V."/>
            <person name="Ament-Velasquez S.L."/>
            <person name="Kruys A."/>
            <person name="Hutchinson M.I."/>
            <person name="Powell A.J."/>
            <person name="Barry K."/>
            <person name="Miller A.N."/>
            <person name="Grigoriev I.V."/>
            <person name="Debuchy R."/>
            <person name="Gladieux P."/>
            <person name="Thoren M.H."/>
            <person name="Johannesson H."/>
        </authorList>
    </citation>
    <scope>NUCLEOTIDE SEQUENCE</scope>
    <source>
        <strain evidence="7">CBS 508.74</strain>
    </source>
</reference>
<comment type="similarity">
    <text evidence="2">Belongs to the CCC1 family.</text>
</comment>
<evidence type="ECO:0000256" key="6">
    <source>
        <dbReference type="SAM" id="Phobius"/>
    </source>
</evidence>
<dbReference type="GO" id="GO:0012505">
    <property type="term" value="C:endomembrane system"/>
    <property type="evidence" value="ECO:0007669"/>
    <property type="project" value="UniProtKB-SubCell"/>
</dbReference>
<accession>A0AAN6T9A2</accession>
<reference evidence="7" key="1">
    <citation type="journal article" date="2023" name="Mol. Phylogenet. Evol.">
        <title>Genome-scale phylogeny and comparative genomics of the fungal order Sordariales.</title>
        <authorList>
            <person name="Hensen N."/>
            <person name="Bonometti L."/>
            <person name="Westerberg I."/>
            <person name="Brannstrom I.O."/>
            <person name="Guillou S."/>
            <person name="Cros-Aarteil S."/>
            <person name="Calhoun S."/>
            <person name="Haridas S."/>
            <person name="Kuo A."/>
            <person name="Mondo S."/>
            <person name="Pangilinan J."/>
            <person name="Riley R."/>
            <person name="LaButti K."/>
            <person name="Andreopoulos B."/>
            <person name="Lipzen A."/>
            <person name="Chen C."/>
            <person name="Yan M."/>
            <person name="Daum C."/>
            <person name="Ng V."/>
            <person name="Clum A."/>
            <person name="Steindorff A."/>
            <person name="Ohm R.A."/>
            <person name="Martin F."/>
            <person name="Silar P."/>
            <person name="Natvig D.O."/>
            <person name="Lalanne C."/>
            <person name="Gautier V."/>
            <person name="Ament-Velasquez S.L."/>
            <person name="Kruys A."/>
            <person name="Hutchinson M.I."/>
            <person name="Powell A.J."/>
            <person name="Barry K."/>
            <person name="Miller A.N."/>
            <person name="Grigoriev I.V."/>
            <person name="Debuchy R."/>
            <person name="Gladieux P."/>
            <person name="Hiltunen Thoren M."/>
            <person name="Johannesson H."/>
        </authorList>
    </citation>
    <scope>NUCLEOTIDE SEQUENCE</scope>
    <source>
        <strain evidence="7">CBS 508.74</strain>
    </source>
</reference>
<organism evidence="7 8">
    <name type="scientific">Canariomyces notabilis</name>
    <dbReference type="NCBI Taxonomy" id="2074819"/>
    <lineage>
        <taxon>Eukaryota</taxon>
        <taxon>Fungi</taxon>
        <taxon>Dikarya</taxon>
        <taxon>Ascomycota</taxon>
        <taxon>Pezizomycotina</taxon>
        <taxon>Sordariomycetes</taxon>
        <taxon>Sordariomycetidae</taxon>
        <taxon>Sordariales</taxon>
        <taxon>Chaetomiaceae</taxon>
        <taxon>Canariomyces</taxon>
    </lineage>
</organism>
<dbReference type="Proteomes" id="UP001302812">
    <property type="component" value="Unassembled WGS sequence"/>
</dbReference>
<evidence type="ECO:0000256" key="4">
    <source>
        <dbReference type="ARBA" id="ARBA00022989"/>
    </source>
</evidence>